<protein>
    <submittedName>
        <fullName evidence="1">Uncharacterized protein</fullName>
    </submittedName>
</protein>
<evidence type="ECO:0000313" key="1">
    <source>
        <dbReference type="EMBL" id="GAA0176198.1"/>
    </source>
</evidence>
<organism evidence="1 2">
    <name type="scientific">Lithospermum erythrorhizon</name>
    <name type="common">Purple gromwell</name>
    <name type="synonym">Lithospermum officinale var. erythrorhizon</name>
    <dbReference type="NCBI Taxonomy" id="34254"/>
    <lineage>
        <taxon>Eukaryota</taxon>
        <taxon>Viridiplantae</taxon>
        <taxon>Streptophyta</taxon>
        <taxon>Embryophyta</taxon>
        <taxon>Tracheophyta</taxon>
        <taxon>Spermatophyta</taxon>
        <taxon>Magnoliopsida</taxon>
        <taxon>eudicotyledons</taxon>
        <taxon>Gunneridae</taxon>
        <taxon>Pentapetalae</taxon>
        <taxon>asterids</taxon>
        <taxon>lamiids</taxon>
        <taxon>Boraginales</taxon>
        <taxon>Boraginaceae</taxon>
        <taxon>Boraginoideae</taxon>
        <taxon>Lithospermeae</taxon>
        <taxon>Lithospermum</taxon>
    </lineage>
</organism>
<evidence type="ECO:0000313" key="2">
    <source>
        <dbReference type="Proteomes" id="UP001454036"/>
    </source>
</evidence>
<dbReference type="EMBL" id="BAABME010009997">
    <property type="protein sequence ID" value="GAA0176198.1"/>
    <property type="molecule type" value="Genomic_DNA"/>
</dbReference>
<dbReference type="PANTHER" id="PTHR47592:SF27">
    <property type="entry name" value="OS08G0421700 PROTEIN"/>
    <property type="match status" value="1"/>
</dbReference>
<sequence length="187" mass="21813">MMFYLKTMTLSKFLTEEAPKLQEGESNLQLVIVVEAWKHSDYLCRNYILNELSDALFLVYRTLPTAKSIWDASEYKYILQDARIKKFIVKKFIDFKMIDGKSIGSQVQELEVIFSGIHDERMVISESFQVAVIIEKLPSGWKDFKNYLKHEQKEMIVKEVALCLRIEEDNRMEMTTDANGPKLVTEA</sequence>
<dbReference type="Pfam" id="PF14223">
    <property type="entry name" value="Retrotran_gag_2"/>
    <property type="match status" value="1"/>
</dbReference>
<name>A0AAV3RJI0_LITER</name>
<dbReference type="PANTHER" id="PTHR47592">
    <property type="entry name" value="PBF68 PROTEIN"/>
    <property type="match status" value="1"/>
</dbReference>
<accession>A0AAV3RJI0</accession>
<gene>
    <name evidence="1" type="ORF">LIER_29236</name>
</gene>
<dbReference type="AlphaFoldDB" id="A0AAV3RJI0"/>
<proteinExistence type="predicted"/>
<reference evidence="1 2" key="1">
    <citation type="submission" date="2024-01" db="EMBL/GenBank/DDBJ databases">
        <title>The complete chloroplast genome sequence of Lithospermum erythrorhizon: insights into the phylogenetic relationship among Boraginaceae species and the maternal lineages of purple gromwells.</title>
        <authorList>
            <person name="Okada T."/>
            <person name="Watanabe K."/>
        </authorList>
    </citation>
    <scope>NUCLEOTIDE SEQUENCE [LARGE SCALE GENOMIC DNA]</scope>
</reference>
<dbReference type="Proteomes" id="UP001454036">
    <property type="component" value="Unassembled WGS sequence"/>
</dbReference>
<comment type="caution">
    <text evidence="1">The sequence shown here is derived from an EMBL/GenBank/DDBJ whole genome shotgun (WGS) entry which is preliminary data.</text>
</comment>
<keyword evidence="2" id="KW-1185">Reference proteome</keyword>